<proteinExistence type="predicted"/>
<evidence type="ECO:0000313" key="2">
    <source>
        <dbReference type="WBParaSite" id="RSKR_0000691500.1"/>
    </source>
</evidence>
<reference evidence="2" key="1">
    <citation type="submission" date="2016-11" db="UniProtKB">
        <authorList>
            <consortium name="WormBaseParasite"/>
        </authorList>
    </citation>
    <scope>IDENTIFICATION</scope>
    <source>
        <strain evidence="2">KR3021</strain>
    </source>
</reference>
<sequence length="382" mass="44160">MDNQTLQWYMEPLKLDDFIAGFSLLFFGIFFILLYSMVAWVMFKSDKDIIGFRFLFSAAVADILLLFNYGIWGGLTILFKSEIISPGYRHWIQMYLDWVWFSMCYHYMVVSWSRFAAIRYPNTFRIQRRSVSYGICGCCYVLALVQVLCTHFQSWYVVFYFEPSQYGMLSEDFNKYLSEGQSLFFITFHILMVIIPIFFYSYAIVILLRHKQRSFFHLKRDSIREVKCFKDMVTSTAAARHSNIEARLMIPCIFNTIMFIIGQVVITLGTGEGKWASFLVLVLFAANSAVNPILLITFSTTIRKKIIEQLGYKPWLSEKIGLTGIAASFTHPKSFAKGTNYRNSLNGDETSTPPDESRSLSLHSSTHHIYSKESNLNQGEAV</sequence>
<accession>A0AC35U1Q8</accession>
<evidence type="ECO:0000313" key="1">
    <source>
        <dbReference type="Proteomes" id="UP000095286"/>
    </source>
</evidence>
<dbReference type="WBParaSite" id="RSKR_0000691500.1">
    <property type="protein sequence ID" value="RSKR_0000691500.1"/>
    <property type="gene ID" value="RSKR_0000691500"/>
</dbReference>
<organism evidence="1 2">
    <name type="scientific">Rhabditophanes sp. KR3021</name>
    <dbReference type="NCBI Taxonomy" id="114890"/>
    <lineage>
        <taxon>Eukaryota</taxon>
        <taxon>Metazoa</taxon>
        <taxon>Ecdysozoa</taxon>
        <taxon>Nematoda</taxon>
        <taxon>Chromadorea</taxon>
        <taxon>Rhabditida</taxon>
        <taxon>Tylenchina</taxon>
        <taxon>Panagrolaimomorpha</taxon>
        <taxon>Strongyloidoidea</taxon>
        <taxon>Alloionematidae</taxon>
        <taxon>Rhabditophanes</taxon>
    </lineage>
</organism>
<protein>
    <submittedName>
        <fullName evidence="2">G_PROTEIN_RECEP_F1_2 domain-containing protein</fullName>
    </submittedName>
</protein>
<dbReference type="Proteomes" id="UP000095286">
    <property type="component" value="Unplaced"/>
</dbReference>
<name>A0AC35U1Q8_9BILA</name>